<comment type="caution">
    <text evidence="4">The sequence shown here is derived from an EMBL/GenBank/DDBJ whole genome shotgun (WGS) entry which is preliminary data.</text>
</comment>
<dbReference type="InterPro" id="IPR036770">
    <property type="entry name" value="Ankyrin_rpt-contain_sf"/>
</dbReference>
<evidence type="ECO:0000256" key="1">
    <source>
        <dbReference type="ARBA" id="ARBA00022737"/>
    </source>
</evidence>
<evidence type="ECO:0000256" key="3">
    <source>
        <dbReference type="PROSITE-ProRule" id="PRU00023"/>
    </source>
</evidence>
<dbReference type="PROSITE" id="PS50297">
    <property type="entry name" value="ANK_REP_REGION"/>
    <property type="match status" value="2"/>
</dbReference>
<evidence type="ECO:0000313" key="5">
    <source>
        <dbReference type="Proteomes" id="UP001564408"/>
    </source>
</evidence>
<keyword evidence="2 3" id="KW-0040">ANK repeat</keyword>
<feature type="repeat" description="ANK" evidence="3">
    <location>
        <begin position="91"/>
        <end position="123"/>
    </location>
</feature>
<dbReference type="PANTHER" id="PTHR24171">
    <property type="entry name" value="ANKYRIN REPEAT DOMAIN-CONTAINING PROTEIN 39-RELATED"/>
    <property type="match status" value="1"/>
</dbReference>
<organism evidence="4 5">
    <name type="scientific">Thioalkalicoccus limnaeus</name>
    <dbReference type="NCBI Taxonomy" id="120681"/>
    <lineage>
        <taxon>Bacteria</taxon>
        <taxon>Pseudomonadati</taxon>
        <taxon>Pseudomonadota</taxon>
        <taxon>Gammaproteobacteria</taxon>
        <taxon>Chromatiales</taxon>
        <taxon>Chromatiaceae</taxon>
        <taxon>Thioalkalicoccus</taxon>
    </lineage>
</organism>
<keyword evidence="1" id="KW-0677">Repeat</keyword>
<gene>
    <name evidence="4" type="ORF">ABC977_08680</name>
</gene>
<evidence type="ECO:0000256" key="2">
    <source>
        <dbReference type="ARBA" id="ARBA00023043"/>
    </source>
</evidence>
<accession>A0ABV4BGL1</accession>
<protein>
    <submittedName>
        <fullName evidence="4">Ankyrin repeat domain-containing protein</fullName>
    </submittedName>
</protein>
<dbReference type="SMART" id="SM00248">
    <property type="entry name" value="ANK"/>
    <property type="match status" value="3"/>
</dbReference>
<dbReference type="Pfam" id="PF12796">
    <property type="entry name" value="Ank_2"/>
    <property type="match status" value="2"/>
</dbReference>
<dbReference type="PANTHER" id="PTHR24171:SF8">
    <property type="entry name" value="BRCA1-ASSOCIATED RING DOMAIN PROTEIN 1"/>
    <property type="match status" value="1"/>
</dbReference>
<reference evidence="4 5" key="1">
    <citation type="submission" date="2024-05" db="EMBL/GenBank/DDBJ databases">
        <title>Genome Sequence and Characterization of the New Strain Purple Sulfur Bacterium of Genus Thioalkalicoccus.</title>
        <authorList>
            <person name="Bryantseva I.A."/>
            <person name="Kyndt J.A."/>
            <person name="Imhoff J.F."/>
        </authorList>
    </citation>
    <scope>NUCLEOTIDE SEQUENCE [LARGE SCALE GENOMIC DNA]</scope>
    <source>
        <strain evidence="4 5">Um2</strain>
    </source>
</reference>
<keyword evidence="5" id="KW-1185">Reference proteome</keyword>
<name>A0ABV4BGL1_9GAMM</name>
<dbReference type="RefSeq" id="WP_369666863.1">
    <property type="nucleotide sequence ID" value="NZ_JBDKXB010000008.1"/>
</dbReference>
<evidence type="ECO:0000313" key="4">
    <source>
        <dbReference type="EMBL" id="MEY6432477.1"/>
    </source>
</evidence>
<proteinExistence type="predicted"/>
<sequence>MVFAIALAVAACSGEDPGVPRAPDGAPLLLTVAEQGDLTTLDDLLARRQILVDVRDSCDWTPLMKAALNGHLEAAARLIMAGAAIDAEDSGGYTALMLAASNNHRTVVEYLLAEGAMVDHQESTQGVTALIWAAKLGHRETLGTLIDGGADITLRDFSGRRAADWAAENGFDEIAAWLAAHHPDEAG</sequence>
<dbReference type="SUPFAM" id="SSF48403">
    <property type="entry name" value="Ankyrin repeat"/>
    <property type="match status" value="1"/>
</dbReference>
<dbReference type="Gene3D" id="1.25.40.20">
    <property type="entry name" value="Ankyrin repeat-containing domain"/>
    <property type="match status" value="2"/>
</dbReference>
<dbReference type="EMBL" id="JBDKXB010000008">
    <property type="protein sequence ID" value="MEY6432477.1"/>
    <property type="molecule type" value="Genomic_DNA"/>
</dbReference>
<dbReference type="InterPro" id="IPR002110">
    <property type="entry name" value="Ankyrin_rpt"/>
</dbReference>
<dbReference type="Proteomes" id="UP001564408">
    <property type="component" value="Unassembled WGS sequence"/>
</dbReference>
<feature type="repeat" description="ANK" evidence="3">
    <location>
        <begin position="125"/>
        <end position="157"/>
    </location>
</feature>
<feature type="repeat" description="ANK" evidence="3">
    <location>
        <begin position="58"/>
        <end position="90"/>
    </location>
</feature>
<dbReference type="PROSITE" id="PS50088">
    <property type="entry name" value="ANK_REPEAT"/>
    <property type="match status" value="3"/>
</dbReference>